<sequence>MGSAIVPARHSAVPVLLPDIPASTRKDLLGLASPTLPLGTIRPEVTRKWLEDLGFTIRRESHGHWILTLGRPTPELHLYSEGELEQFARYKAHDYAGRTLEETNR</sequence>
<dbReference type="Proteomes" id="UP000199339">
    <property type="component" value="Unassembled WGS sequence"/>
</dbReference>
<organism evidence="1 2">
    <name type="scientific">Marinobacter pelagius</name>
    <dbReference type="NCBI Taxonomy" id="379482"/>
    <lineage>
        <taxon>Bacteria</taxon>
        <taxon>Pseudomonadati</taxon>
        <taxon>Pseudomonadota</taxon>
        <taxon>Gammaproteobacteria</taxon>
        <taxon>Pseudomonadales</taxon>
        <taxon>Marinobacteraceae</taxon>
        <taxon>Marinobacter</taxon>
    </lineage>
</organism>
<dbReference type="RefSeq" id="WP_092004566.1">
    <property type="nucleotide sequence ID" value="NZ_FOUR01000006.1"/>
</dbReference>
<dbReference type="OrthoDB" id="6372240at2"/>
<evidence type="ECO:0000313" key="1">
    <source>
        <dbReference type="EMBL" id="SFN28682.1"/>
    </source>
</evidence>
<name>A0A1I4XS79_9GAMM</name>
<evidence type="ECO:0000313" key="2">
    <source>
        <dbReference type="Proteomes" id="UP000199339"/>
    </source>
</evidence>
<dbReference type="AlphaFoldDB" id="A0A1I4XS79"/>
<accession>A0A1I4XS79</accession>
<gene>
    <name evidence="1" type="ORF">SAMN04487961_2709</name>
</gene>
<protein>
    <submittedName>
        <fullName evidence="1">Uncharacterized protein</fullName>
    </submittedName>
</protein>
<proteinExistence type="predicted"/>
<reference evidence="2" key="1">
    <citation type="submission" date="2016-10" db="EMBL/GenBank/DDBJ databases">
        <authorList>
            <person name="Varghese N."/>
            <person name="Submissions S."/>
        </authorList>
    </citation>
    <scope>NUCLEOTIDE SEQUENCE [LARGE SCALE GENOMIC DNA]</scope>
    <source>
        <strain evidence="2">CGMCC 1.6775</strain>
    </source>
</reference>
<dbReference type="EMBL" id="FOUR01000006">
    <property type="protein sequence ID" value="SFN28682.1"/>
    <property type="molecule type" value="Genomic_DNA"/>
</dbReference>
<keyword evidence="2" id="KW-1185">Reference proteome</keyword>